<dbReference type="Proteomes" id="UP000238348">
    <property type="component" value="Chromosome"/>
</dbReference>
<evidence type="ECO:0000313" key="2">
    <source>
        <dbReference type="Proteomes" id="UP000238348"/>
    </source>
</evidence>
<dbReference type="OrthoDB" id="5511019at2"/>
<evidence type="ECO:0008006" key="3">
    <source>
        <dbReference type="Google" id="ProtNLM"/>
    </source>
</evidence>
<sequence>MPNEALVQAVKSIVTLARGGNLDAAYQGYRDLFQKPEFLKHRPEDQRQVLRLMILAKGVPSKPTEAMIEAHRAAVPALTELVSIHSDPGDHELLGICHEMLGNLESADKIFRAGLALERERNPQSDLCGTLMKRISLL</sequence>
<gene>
    <name evidence="1" type="ORF">SOCE26_084250</name>
</gene>
<name>A0A2L0F5R2_SORCE</name>
<protein>
    <recommendedName>
        <fullName evidence="3">Tetratrico peptide repeat group 5 domain-containing protein</fullName>
    </recommendedName>
</protein>
<dbReference type="RefSeq" id="WP_104985020.1">
    <property type="nucleotide sequence ID" value="NZ_CP012673.1"/>
</dbReference>
<dbReference type="EMBL" id="CP012673">
    <property type="protein sequence ID" value="AUX46915.1"/>
    <property type="molecule type" value="Genomic_DNA"/>
</dbReference>
<proteinExistence type="predicted"/>
<reference evidence="1 2" key="1">
    <citation type="submission" date="2015-09" db="EMBL/GenBank/DDBJ databases">
        <title>Sorangium comparison.</title>
        <authorList>
            <person name="Zaburannyi N."/>
            <person name="Bunk B."/>
            <person name="Overmann J."/>
            <person name="Mueller R."/>
        </authorList>
    </citation>
    <scope>NUCLEOTIDE SEQUENCE [LARGE SCALE GENOMIC DNA]</scope>
    <source>
        <strain evidence="1 2">So ce26</strain>
    </source>
</reference>
<accession>A0A2L0F5R2</accession>
<organism evidence="1 2">
    <name type="scientific">Sorangium cellulosum</name>
    <name type="common">Polyangium cellulosum</name>
    <dbReference type="NCBI Taxonomy" id="56"/>
    <lineage>
        <taxon>Bacteria</taxon>
        <taxon>Pseudomonadati</taxon>
        <taxon>Myxococcota</taxon>
        <taxon>Polyangia</taxon>
        <taxon>Polyangiales</taxon>
        <taxon>Polyangiaceae</taxon>
        <taxon>Sorangium</taxon>
    </lineage>
</organism>
<evidence type="ECO:0000313" key="1">
    <source>
        <dbReference type="EMBL" id="AUX46915.1"/>
    </source>
</evidence>
<dbReference type="AlphaFoldDB" id="A0A2L0F5R2"/>